<sequence length="211" mass="22116">MVVDSDADCLRRFASAVGADTQLQLLATAGDTETAMANLSRYRPEVLIVEPGMAQNFGLALIRHCAARLPQTDILVRTQVGDDERVLAAIEAGAAGYVYRDAAPEWVVASIHALRDGGALISPGVARRVLARFRLRSVVTSGFGASGGPAGGAAEQDAAVLSEEEIAILRLAACGTGLPEISEVLALSPRKVLSHVKGIYRQLAASRGRPC</sequence>
<accession>A0A1P8K3U3</accession>
<protein>
    <recommendedName>
        <fullName evidence="3">Response regulatory domain-containing protein</fullName>
    </recommendedName>
</protein>
<dbReference type="InterPro" id="IPR011006">
    <property type="entry name" value="CheY-like_superfamily"/>
</dbReference>
<evidence type="ECO:0000256" key="2">
    <source>
        <dbReference type="PROSITE-ProRule" id="PRU00169"/>
    </source>
</evidence>
<dbReference type="SUPFAM" id="SSF52172">
    <property type="entry name" value="CheY-like"/>
    <property type="match status" value="1"/>
</dbReference>
<evidence type="ECO:0000313" key="4">
    <source>
        <dbReference type="EMBL" id="APW40667.1"/>
    </source>
</evidence>
<dbReference type="GO" id="GO:0006355">
    <property type="term" value="P:regulation of DNA-templated transcription"/>
    <property type="evidence" value="ECO:0007669"/>
    <property type="project" value="InterPro"/>
</dbReference>
<dbReference type="Proteomes" id="UP000186609">
    <property type="component" value="Chromosome"/>
</dbReference>
<dbReference type="InterPro" id="IPR039420">
    <property type="entry name" value="WalR-like"/>
</dbReference>
<dbReference type="PROSITE" id="PS50110">
    <property type="entry name" value="RESPONSE_REGULATORY"/>
    <property type="match status" value="1"/>
</dbReference>
<dbReference type="Pfam" id="PF00072">
    <property type="entry name" value="Response_reg"/>
    <property type="match status" value="1"/>
</dbReference>
<dbReference type="AlphaFoldDB" id="A0A1P8K3U3"/>
<dbReference type="GO" id="GO:0000160">
    <property type="term" value="P:phosphorelay signal transduction system"/>
    <property type="evidence" value="ECO:0007669"/>
    <property type="project" value="InterPro"/>
</dbReference>
<dbReference type="Pfam" id="PF00196">
    <property type="entry name" value="GerE"/>
    <property type="match status" value="1"/>
</dbReference>
<keyword evidence="1" id="KW-0238">DNA-binding</keyword>
<evidence type="ECO:0000256" key="1">
    <source>
        <dbReference type="ARBA" id="ARBA00023125"/>
    </source>
</evidence>
<dbReference type="KEGG" id="rhy:RD110_12640"/>
<dbReference type="EMBL" id="CP019236">
    <property type="protein sequence ID" value="APW40667.1"/>
    <property type="molecule type" value="Genomic_DNA"/>
</dbReference>
<proteinExistence type="predicted"/>
<organism evidence="4 5">
    <name type="scientific">Rhodoferax koreensis</name>
    <dbReference type="NCBI Taxonomy" id="1842727"/>
    <lineage>
        <taxon>Bacteria</taxon>
        <taxon>Pseudomonadati</taxon>
        <taxon>Pseudomonadota</taxon>
        <taxon>Betaproteobacteria</taxon>
        <taxon>Burkholderiales</taxon>
        <taxon>Comamonadaceae</taxon>
        <taxon>Rhodoferax</taxon>
    </lineage>
</organism>
<name>A0A1P8K3U3_9BURK</name>
<reference evidence="4 5" key="1">
    <citation type="submission" date="2017-01" db="EMBL/GenBank/DDBJ databases">
        <authorList>
            <person name="Mah S.A."/>
            <person name="Swanson W.J."/>
            <person name="Moy G.W."/>
            <person name="Vacquier V.D."/>
        </authorList>
    </citation>
    <scope>NUCLEOTIDE SEQUENCE [LARGE SCALE GENOMIC DNA]</scope>
    <source>
        <strain evidence="4 5">DCY110</strain>
    </source>
</reference>
<dbReference type="InterPro" id="IPR000792">
    <property type="entry name" value="Tscrpt_reg_LuxR_C"/>
</dbReference>
<evidence type="ECO:0000259" key="3">
    <source>
        <dbReference type="PROSITE" id="PS50110"/>
    </source>
</evidence>
<keyword evidence="5" id="KW-1185">Reference proteome</keyword>
<dbReference type="InterPro" id="IPR016032">
    <property type="entry name" value="Sig_transdc_resp-reg_C-effctor"/>
</dbReference>
<feature type="domain" description="Response regulatory" evidence="3">
    <location>
        <begin position="1"/>
        <end position="115"/>
    </location>
</feature>
<dbReference type="InterPro" id="IPR001789">
    <property type="entry name" value="Sig_transdc_resp-reg_receiver"/>
</dbReference>
<dbReference type="Gene3D" id="3.40.50.2300">
    <property type="match status" value="1"/>
</dbReference>
<dbReference type="PANTHER" id="PTHR43214:SF43">
    <property type="entry name" value="TWO-COMPONENT RESPONSE REGULATOR"/>
    <property type="match status" value="1"/>
</dbReference>
<dbReference type="GO" id="GO:0003677">
    <property type="term" value="F:DNA binding"/>
    <property type="evidence" value="ECO:0007669"/>
    <property type="project" value="UniProtKB-KW"/>
</dbReference>
<comment type="caution">
    <text evidence="2">Lacks conserved residue(s) required for the propagation of feature annotation.</text>
</comment>
<dbReference type="PANTHER" id="PTHR43214">
    <property type="entry name" value="TWO-COMPONENT RESPONSE REGULATOR"/>
    <property type="match status" value="1"/>
</dbReference>
<dbReference type="SUPFAM" id="SSF46894">
    <property type="entry name" value="C-terminal effector domain of the bipartite response regulators"/>
    <property type="match status" value="1"/>
</dbReference>
<evidence type="ECO:0000313" key="5">
    <source>
        <dbReference type="Proteomes" id="UP000186609"/>
    </source>
</evidence>
<dbReference type="STRING" id="1842727.RD110_12640"/>
<gene>
    <name evidence="4" type="ORF">RD110_12640</name>
</gene>